<accession>A0ABQ9XF27</accession>
<comment type="caution">
    <text evidence="1">The sequence shown here is derived from an EMBL/GenBank/DDBJ whole genome shotgun (WGS) entry which is preliminary data.</text>
</comment>
<reference evidence="1 2" key="1">
    <citation type="journal article" date="2022" name="bioRxiv">
        <title>Genomics of Preaxostyla Flagellates Illuminates Evolutionary Transitions and the Path Towards Mitochondrial Loss.</title>
        <authorList>
            <person name="Novak L.V.F."/>
            <person name="Treitli S.C."/>
            <person name="Pyrih J."/>
            <person name="Halakuc P."/>
            <person name="Pipaliya S.V."/>
            <person name="Vacek V."/>
            <person name="Brzon O."/>
            <person name="Soukal P."/>
            <person name="Eme L."/>
            <person name="Dacks J.B."/>
            <person name="Karnkowska A."/>
            <person name="Elias M."/>
            <person name="Hampl V."/>
        </authorList>
    </citation>
    <scope>NUCLEOTIDE SEQUENCE [LARGE SCALE GENOMIC DNA]</scope>
    <source>
        <strain evidence="1">NAU3</strain>
        <tissue evidence="1">Gut</tissue>
    </source>
</reference>
<sequence length="149" mass="17284">MSFQPTLSFFTNRMTIQRIRARFPAIEADDDDDVDSPLDESVGELMFHSALQLPLSSGKELRLLSHRNLLAIDTPTSENEVLMMAERFQRYVPNILRMHTRTHWKQFKSTNQLNFAVKQRPQSEILNLNLIDPVSRTTLRPFSLPVTRS</sequence>
<keyword evidence="2" id="KW-1185">Reference proteome</keyword>
<dbReference type="EMBL" id="JARBJD010000133">
    <property type="protein sequence ID" value="KAK2950566.1"/>
    <property type="molecule type" value="Genomic_DNA"/>
</dbReference>
<organism evidence="1 2">
    <name type="scientific">Blattamonas nauphoetae</name>
    <dbReference type="NCBI Taxonomy" id="2049346"/>
    <lineage>
        <taxon>Eukaryota</taxon>
        <taxon>Metamonada</taxon>
        <taxon>Preaxostyla</taxon>
        <taxon>Oxymonadida</taxon>
        <taxon>Blattamonas</taxon>
    </lineage>
</organism>
<evidence type="ECO:0000313" key="2">
    <source>
        <dbReference type="Proteomes" id="UP001281761"/>
    </source>
</evidence>
<dbReference type="Proteomes" id="UP001281761">
    <property type="component" value="Unassembled WGS sequence"/>
</dbReference>
<evidence type="ECO:0000313" key="1">
    <source>
        <dbReference type="EMBL" id="KAK2950566.1"/>
    </source>
</evidence>
<protein>
    <submittedName>
        <fullName evidence="1">Uncharacterized protein</fullName>
    </submittedName>
</protein>
<name>A0ABQ9XF27_9EUKA</name>
<gene>
    <name evidence="1" type="ORF">BLNAU_14458</name>
</gene>
<proteinExistence type="predicted"/>